<evidence type="ECO:0000313" key="2">
    <source>
        <dbReference type="EMBL" id="KAF6462373.1"/>
    </source>
</evidence>
<dbReference type="Proteomes" id="UP000550707">
    <property type="component" value="Unassembled WGS sequence"/>
</dbReference>
<organism evidence="2 3">
    <name type="scientific">Molossus molossus</name>
    <name type="common">Pallas' mastiff bat</name>
    <name type="synonym">Vespertilio molossus</name>
    <dbReference type="NCBI Taxonomy" id="27622"/>
    <lineage>
        <taxon>Eukaryota</taxon>
        <taxon>Metazoa</taxon>
        <taxon>Chordata</taxon>
        <taxon>Craniata</taxon>
        <taxon>Vertebrata</taxon>
        <taxon>Euteleostomi</taxon>
        <taxon>Mammalia</taxon>
        <taxon>Eutheria</taxon>
        <taxon>Laurasiatheria</taxon>
        <taxon>Chiroptera</taxon>
        <taxon>Yangochiroptera</taxon>
        <taxon>Molossidae</taxon>
        <taxon>Molossus</taxon>
    </lineage>
</organism>
<comment type="caution">
    <text evidence="2">The sequence shown here is derived from an EMBL/GenBank/DDBJ whole genome shotgun (WGS) entry which is preliminary data.</text>
</comment>
<evidence type="ECO:0000313" key="3">
    <source>
        <dbReference type="Proteomes" id="UP000550707"/>
    </source>
</evidence>
<proteinExistence type="predicted"/>
<feature type="region of interest" description="Disordered" evidence="1">
    <location>
        <begin position="132"/>
        <end position="167"/>
    </location>
</feature>
<dbReference type="InParanoid" id="A0A7J8GQS8"/>
<protein>
    <submittedName>
        <fullName evidence="2">Uncharacterized protein</fullName>
    </submittedName>
</protein>
<sequence length="167" mass="18760">MDDEISSLRWEHCFVVSDAPGVQCRDHHRQHVSSEAWTELLTWTGQRPQRRLSQPHRLKPQPPLGFFKNEQKRPAGVAQWLSVDPAPGQGTCPGCGPDPQWGACRRRPVDILSHPCFFPSVSLSLPLSKINKERKKTNEQNVAAHTRFPRSPERCGGPPTGRSATRS</sequence>
<keyword evidence="3" id="KW-1185">Reference proteome</keyword>
<gene>
    <name evidence="2" type="ORF">HJG59_011394</name>
</gene>
<evidence type="ECO:0000256" key="1">
    <source>
        <dbReference type="SAM" id="MobiDB-lite"/>
    </source>
</evidence>
<reference evidence="2 3" key="1">
    <citation type="journal article" date="2020" name="Nature">
        <title>Six reference-quality genomes reveal evolution of bat adaptations.</title>
        <authorList>
            <person name="Jebb D."/>
            <person name="Huang Z."/>
            <person name="Pippel M."/>
            <person name="Hughes G.M."/>
            <person name="Lavrichenko K."/>
            <person name="Devanna P."/>
            <person name="Winkler S."/>
            <person name="Jermiin L.S."/>
            <person name="Skirmuntt E.C."/>
            <person name="Katzourakis A."/>
            <person name="Burkitt-Gray L."/>
            <person name="Ray D.A."/>
            <person name="Sullivan K.A.M."/>
            <person name="Roscito J.G."/>
            <person name="Kirilenko B.M."/>
            <person name="Davalos L.M."/>
            <person name="Corthals A.P."/>
            <person name="Power M.L."/>
            <person name="Jones G."/>
            <person name="Ransome R.D."/>
            <person name="Dechmann D.K.N."/>
            <person name="Locatelli A.G."/>
            <person name="Puechmaille S.J."/>
            <person name="Fedrigo O."/>
            <person name="Jarvis E.D."/>
            <person name="Hiller M."/>
            <person name="Vernes S.C."/>
            <person name="Myers E.W."/>
            <person name="Teeling E.C."/>
        </authorList>
    </citation>
    <scope>NUCLEOTIDE SEQUENCE [LARGE SCALE GENOMIC DNA]</scope>
    <source>
        <strain evidence="2">MMolMol1</strain>
        <tissue evidence="2">Muscle</tissue>
    </source>
</reference>
<accession>A0A7J8GQS8</accession>
<dbReference type="EMBL" id="JACASF010000008">
    <property type="protein sequence ID" value="KAF6462373.1"/>
    <property type="molecule type" value="Genomic_DNA"/>
</dbReference>
<name>A0A7J8GQS8_MOLMO</name>
<dbReference type="AlphaFoldDB" id="A0A7J8GQS8"/>